<dbReference type="Gene3D" id="2.60.40.3440">
    <property type="match status" value="1"/>
</dbReference>
<proteinExistence type="predicted"/>
<dbReference type="InterPro" id="IPR013783">
    <property type="entry name" value="Ig-like_fold"/>
</dbReference>
<dbReference type="Gene3D" id="2.60.40.10">
    <property type="entry name" value="Immunoglobulins"/>
    <property type="match status" value="1"/>
</dbReference>
<evidence type="ECO:0000313" key="2">
    <source>
        <dbReference type="EMBL" id="SKB44772.1"/>
    </source>
</evidence>
<feature type="region of interest" description="Disordered" evidence="1">
    <location>
        <begin position="695"/>
        <end position="727"/>
    </location>
</feature>
<dbReference type="Pfam" id="PF17963">
    <property type="entry name" value="Big_9"/>
    <property type="match status" value="1"/>
</dbReference>
<gene>
    <name evidence="2" type="ORF">SAMN05660866_01529</name>
</gene>
<name>A0A1T5BBW1_9FLAO</name>
<evidence type="ECO:0000256" key="1">
    <source>
        <dbReference type="SAM" id="MobiDB-lite"/>
    </source>
</evidence>
<keyword evidence="3" id="KW-1185">Reference proteome</keyword>
<dbReference type="EMBL" id="FUYL01000004">
    <property type="protein sequence ID" value="SKB44772.1"/>
    <property type="molecule type" value="Genomic_DNA"/>
</dbReference>
<protein>
    <recommendedName>
        <fullName evidence="4">Tandem-95 repeat protein</fullName>
    </recommendedName>
</protein>
<dbReference type="AlphaFoldDB" id="A0A1T5BBW1"/>
<dbReference type="Proteomes" id="UP000190339">
    <property type="component" value="Unassembled WGS sequence"/>
</dbReference>
<evidence type="ECO:0008006" key="4">
    <source>
        <dbReference type="Google" id="ProtNLM"/>
    </source>
</evidence>
<accession>A0A1T5BBW1</accession>
<sequence>MHRMNINKIINLLFFRRCFRLVLIRRFSLLIFLVVAGSVYGQIGVGANFGIEADTRSGDVLSGVLTDDWFYNGISGAGVIDEATAISNGYAAQLAAGNNIAFDLSQSIPNYASNSGYIWYSTRYGRDYTNQSSNDLTIFTSGKNGDDPTTSWGAGSGSVPSKTDIVDTGVHMRRDGINVTDDLWVDMMVSTLSSSGSHFIDFELFVSKVALSGSGFINSGSQEGHTAWTFDGSGNVTNIGDMVIGFAFGGGGVSGLEIRIWVDRSIFNPGSSPGGTSTFTWGSNIDGGSTYGYGEIIVPVAALLNNVNALSTAAPPWGTTNTSGYTANYSSDYFAEVGINFTQLGFDPRALFGSGAACDSPFSAILTKSRTSSSFTSSLKDFAGPYDFLGSAAGTQVNTTITDPGSFDSCASGETFTLQAEFISTTAEYIWYSLTPGVVFPANGLSEISGVGMDNVLIDTPGDYQLGIAPLLGCSPTTEPTNIISVNASPCAVMDSYNAVENTTLNISAKGVLANDTDLETGDVLTVNTTPVVDVTNGTLTLSTDGSFTYIPNPGFTGVDSFTYQVCDDSNSNLCDTAVVTITVSNDNDGDGVGDIDDLDDDNDGILDTVESNGIDPSGDADNDGMPNYQDPDFCSLNAFSICTNLDVDGDGIPNHFDLDSDGDGCNDVLEGGFTDDNNDGILAELPTTVDVNGQVTGTNRVDGYTAPTDADSSGTADYLESGAAPSINSQPTNVTVFDGSGTNFTVSANDTNTYQWQLSIDEGATFTDLTDGATYLGTNTSTLTLSSVALTMNKYQYRVITSNSAYYCALPLTSDAATLFVRVRTVITNSRITYRIKKN</sequence>
<organism evidence="2 3">
    <name type="scientific">Maribacter arcticus</name>
    <dbReference type="NCBI Taxonomy" id="561365"/>
    <lineage>
        <taxon>Bacteria</taxon>
        <taxon>Pseudomonadati</taxon>
        <taxon>Bacteroidota</taxon>
        <taxon>Flavobacteriia</taxon>
        <taxon>Flavobacteriales</taxon>
        <taxon>Flavobacteriaceae</taxon>
        <taxon>Maribacter</taxon>
    </lineage>
</organism>
<reference evidence="3" key="1">
    <citation type="submission" date="2017-02" db="EMBL/GenBank/DDBJ databases">
        <authorList>
            <person name="Varghese N."/>
            <person name="Submissions S."/>
        </authorList>
    </citation>
    <scope>NUCLEOTIDE SEQUENCE [LARGE SCALE GENOMIC DNA]</scope>
    <source>
        <strain evidence="3">DSM 23546</strain>
    </source>
</reference>
<evidence type="ECO:0000313" key="3">
    <source>
        <dbReference type="Proteomes" id="UP000190339"/>
    </source>
</evidence>